<evidence type="ECO:0000313" key="2">
    <source>
        <dbReference type="Proteomes" id="UP001321748"/>
    </source>
</evidence>
<gene>
    <name evidence="1" type="ORF">KIMH_02060</name>
</gene>
<keyword evidence="2" id="KW-1185">Reference proteome</keyword>
<protein>
    <submittedName>
        <fullName evidence="1">Uncharacterized protein</fullName>
    </submittedName>
</protein>
<evidence type="ECO:0000313" key="1">
    <source>
        <dbReference type="EMBL" id="BDR54095.1"/>
    </source>
</evidence>
<organism evidence="1 2">
    <name type="scientific">Bombiscardovia apis</name>
    <dbReference type="NCBI Taxonomy" id="2932182"/>
    <lineage>
        <taxon>Bacteria</taxon>
        <taxon>Bacillati</taxon>
        <taxon>Actinomycetota</taxon>
        <taxon>Actinomycetes</taxon>
        <taxon>Bifidobacteriales</taxon>
        <taxon>Bifidobacteriaceae</taxon>
        <taxon>Bombiscardovia</taxon>
    </lineage>
</organism>
<accession>A0ABM8BB01</accession>
<dbReference type="EMBL" id="AP026800">
    <property type="protein sequence ID" value="BDR54095.1"/>
    <property type="molecule type" value="Genomic_DNA"/>
</dbReference>
<sequence>MPKDKNPPSRNDAERYRDCLKAKGMPASIGSDGQIVYEFIGEQGSVKTSSDDTERDKIKASCKVEVPGYHDPDYNTK</sequence>
<proteinExistence type="predicted"/>
<dbReference type="Proteomes" id="UP001321748">
    <property type="component" value="Chromosome"/>
</dbReference>
<reference evidence="1 2" key="1">
    <citation type="journal article" date="2023" name="Microbiol. Spectr.">
        <title>Symbiosis of Carpenter Bees with Uncharacterized Lactic Acid Bacteria Showing NAD Auxotrophy.</title>
        <authorList>
            <person name="Kawasaki S."/>
            <person name="Ozawa K."/>
            <person name="Mori T."/>
            <person name="Yamamoto A."/>
            <person name="Ito M."/>
            <person name="Ohkuma M."/>
            <person name="Sakamoto M."/>
            <person name="Matsutani M."/>
        </authorList>
    </citation>
    <scope>NUCLEOTIDE SEQUENCE [LARGE SCALE GENOMIC DNA]</scope>
    <source>
        <strain evidence="1 2">KimH</strain>
    </source>
</reference>
<name>A0ABM8BB01_9BIFI</name>